<keyword evidence="3" id="KW-1185">Reference proteome</keyword>
<protein>
    <submittedName>
        <fullName evidence="2">Uncharacterized protein</fullName>
    </submittedName>
</protein>
<dbReference type="AlphaFoldDB" id="A0A9K3CTJ4"/>
<feature type="region of interest" description="Disordered" evidence="1">
    <location>
        <begin position="414"/>
        <end position="459"/>
    </location>
</feature>
<gene>
    <name evidence="2" type="ORF">KIPB_003338</name>
</gene>
<feature type="region of interest" description="Disordered" evidence="1">
    <location>
        <begin position="1"/>
        <end position="103"/>
    </location>
</feature>
<feature type="compositionally biased region" description="Basic and acidic residues" evidence="1">
    <location>
        <begin position="414"/>
        <end position="425"/>
    </location>
</feature>
<feature type="region of interest" description="Disordered" evidence="1">
    <location>
        <begin position="620"/>
        <end position="652"/>
    </location>
</feature>
<evidence type="ECO:0000256" key="1">
    <source>
        <dbReference type="SAM" id="MobiDB-lite"/>
    </source>
</evidence>
<name>A0A9K3CTJ4_9EUKA</name>
<sequence length="756" mass="80703">MAPSGAAAAPVSDQGTVSTVRRSTTRDMSTEREEVWQHPQPRRTEESRERQAQRVRERKAQRRTMQRPPQLPAVFSQTKTLHSQGTTEPSQMPRRMHSPAEPRHLVTEKKLATRMLGRTQFLLNPRNRSPPRAADLGNLRRAATPMTDEDSDMCGCFRIDPPVLNFSGYHAGEVLTTELSLINMDKVGRRALILPPPAPQLAVEVVPGPAVVAPGLRARFRVMFKANLGSLNGEAFVGHVEIRTAAPDGSVARALVKVVASNAPPSSDCEADAGEDEGYRFADATLGVCGVTLGDRQVEFPGRVSVPLGAFEDAFENEGHSARSSLGGLGGDTMFGSDTEGDLEPQAILPCAPIDALGEGVQDILLDVPPLSLLTPQSVGVMLGAVGAGEDGVPLVVSAVSLPAGCVLVNTVREREAQRERENAKGKKKKKRSFGTQRKMEEVRERERERNQQSADRAGVTEVAVTLTNDIADPMPLSLLRVLPVEGVDPTVPVTASLSIAIAHPNSPHTTEVLRVSLRLSFTPPSHSLSLPDYLHAGEVVVGAQRLVQCSVTNNESVPVVALVDPSPTKTGVAISSDPVFVPANGTVTLPLLVNASQPGSQTVPCTVYVALPPVTRTPLPILDQTKPPASSASTRRGVTVIPGNGTGAKPALAQSKRKGSTLLAVPPAESLPSADTVRTTGRVVGPVDISLDAIRPVLNVLDSSIDFGLLPYEVFHERSLTLSNPSPVAVPFQIAEMLPGVLSCNVYYFRESWTL</sequence>
<evidence type="ECO:0000313" key="3">
    <source>
        <dbReference type="Proteomes" id="UP000265618"/>
    </source>
</evidence>
<accession>A0A9K3CTJ4</accession>
<feature type="compositionally biased region" description="Basic and acidic residues" evidence="1">
    <location>
        <begin position="438"/>
        <end position="451"/>
    </location>
</feature>
<evidence type="ECO:0000313" key="2">
    <source>
        <dbReference type="EMBL" id="GIQ82237.1"/>
    </source>
</evidence>
<reference evidence="2 3" key="1">
    <citation type="journal article" date="2018" name="PLoS ONE">
        <title>The draft genome of Kipferlia bialata reveals reductive genome evolution in fornicate parasites.</title>
        <authorList>
            <person name="Tanifuji G."/>
            <person name="Takabayashi S."/>
            <person name="Kume K."/>
            <person name="Takagi M."/>
            <person name="Nakayama T."/>
            <person name="Kamikawa R."/>
            <person name="Inagaki Y."/>
            <person name="Hashimoto T."/>
        </authorList>
    </citation>
    <scope>NUCLEOTIDE SEQUENCE [LARGE SCALE GENOMIC DNA]</scope>
    <source>
        <strain evidence="2">NY0173</strain>
    </source>
</reference>
<proteinExistence type="predicted"/>
<feature type="compositionally biased region" description="Basic residues" evidence="1">
    <location>
        <begin position="56"/>
        <end position="65"/>
    </location>
</feature>
<organism evidence="2 3">
    <name type="scientific">Kipferlia bialata</name>
    <dbReference type="NCBI Taxonomy" id="797122"/>
    <lineage>
        <taxon>Eukaryota</taxon>
        <taxon>Metamonada</taxon>
        <taxon>Carpediemonas-like organisms</taxon>
        <taxon>Kipferlia</taxon>
    </lineage>
</organism>
<dbReference type="EMBL" id="BDIP01000632">
    <property type="protein sequence ID" value="GIQ82237.1"/>
    <property type="molecule type" value="Genomic_DNA"/>
</dbReference>
<comment type="caution">
    <text evidence="2">The sequence shown here is derived from an EMBL/GenBank/DDBJ whole genome shotgun (WGS) entry which is preliminary data.</text>
</comment>
<feature type="compositionally biased region" description="Polar residues" evidence="1">
    <location>
        <begin position="75"/>
        <end position="90"/>
    </location>
</feature>
<dbReference type="Proteomes" id="UP000265618">
    <property type="component" value="Unassembled WGS sequence"/>
</dbReference>
<feature type="compositionally biased region" description="Basic and acidic residues" evidence="1">
    <location>
        <begin position="24"/>
        <end position="55"/>
    </location>
</feature>
<feature type="compositionally biased region" description="Polar residues" evidence="1">
    <location>
        <begin position="628"/>
        <end position="637"/>
    </location>
</feature>